<dbReference type="Gene3D" id="3.30.1330.10">
    <property type="entry name" value="PurM-like, N-terminal domain"/>
    <property type="match status" value="1"/>
</dbReference>
<dbReference type="PANTHER" id="PTHR10520">
    <property type="entry name" value="TRIFUNCTIONAL PURINE BIOSYNTHETIC PROTEIN ADENOSINE-3-RELATED"/>
    <property type="match status" value="1"/>
</dbReference>
<dbReference type="GO" id="GO:0004641">
    <property type="term" value="F:phosphoribosylformylglycinamidine cyclo-ligase activity"/>
    <property type="evidence" value="ECO:0007669"/>
    <property type="project" value="UniProtKB-EC"/>
</dbReference>
<dbReference type="Pfam" id="PF00586">
    <property type="entry name" value="AIRS"/>
    <property type="match status" value="1"/>
</dbReference>
<comment type="pathway">
    <text evidence="1 12">Purine metabolism; IMP biosynthesis via de novo pathway; 5-amino-1-(5-phospho-D-ribosyl)imidazole from N(2)-formyl-N(1)-(5-phospho-D-ribosyl)glycinamide: step 2/2.</text>
</comment>
<keyword evidence="7 12" id="KW-0067">ATP-binding</keyword>
<feature type="domain" description="PurM-like N-terminal" evidence="13">
    <location>
        <begin position="57"/>
        <end position="160"/>
    </location>
</feature>
<dbReference type="InterPro" id="IPR016188">
    <property type="entry name" value="PurM-like_N"/>
</dbReference>
<dbReference type="InterPro" id="IPR036676">
    <property type="entry name" value="PurM-like_C_sf"/>
</dbReference>
<evidence type="ECO:0000256" key="4">
    <source>
        <dbReference type="ARBA" id="ARBA00020367"/>
    </source>
</evidence>
<evidence type="ECO:0000256" key="1">
    <source>
        <dbReference type="ARBA" id="ARBA00004686"/>
    </source>
</evidence>
<dbReference type="PANTHER" id="PTHR10520:SF12">
    <property type="entry name" value="TRIFUNCTIONAL PURINE BIOSYNTHETIC PROTEIN ADENOSINE-3"/>
    <property type="match status" value="1"/>
</dbReference>
<comment type="similarity">
    <text evidence="2 12">Belongs to the AIR synthase family.</text>
</comment>
<gene>
    <name evidence="12 15" type="primary">purM</name>
    <name evidence="15" type="ORF">ACFFGV_08765</name>
</gene>
<dbReference type="CDD" id="cd02196">
    <property type="entry name" value="PurM"/>
    <property type="match status" value="1"/>
</dbReference>
<dbReference type="Proteomes" id="UP001589836">
    <property type="component" value="Unassembled WGS sequence"/>
</dbReference>
<keyword evidence="16" id="KW-1185">Reference proteome</keyword>
<protein>
    <recommendedName>
        <fullName evidence="4 12">Phosphoribosylformylglycinamidine cyclo-ligase</fullName>
        <ecNumber evidence="3 12">6.3.3.1</ecNumber>
    </recommendedName>
    <alternativeName>
        <fullName evidence="9 12">AIR synthase</fullName>
    </alternativeName>
    <alternativeName>
        <fullName evidence="10 12">AIRS</fullName>
    </alternativeName>
    <alternativeName>
        <fullName evidence="8 12">Phosphoribosyl-aminoimidazole synthetase</fullName>
    </alternativeName>
</protein>
<keyword evidence="6 12" id="KW-0547">Nucleotide-binding</keyword>
<evidence type="ECO:0000256" key="2">
    <source>
        <dbReference type="ARBA" id="ARBA00010280"/>
    </source>
</evidence>
<dbReference type="Pfam" id="PF02769">
    <property type="entry name" value="AIRS_C"/>
    <property type="match status" value="1"/>
</dbReference>
<dbReference type="RefSeq" id="WP_377346793.1">
    <property type="nucleotide sequence ID" value="NZ_JBHLTP010000005.1"/>
</dbReference>
<reference evidence="15 16" key="1">
    <citation type="submission" date="2024-09" db="EMBL/GenBank/DDBJ databases">
        <authorList>
            <person name="Sun Q."/>
            <person name="Mori K."/>
        </authorList>
    </citation>
    <scope>NUCLEOTIDE SEQUENCE [LARGE SCALE GENOMIC DNA]</scope>
    <source>
        <strain evidence="15 16">NCAIM B.02529</strain>
    </source>
</reference>
<evidence type="ECO:0000256" key="9">
    <source>
        <dbReference type="ARBA" id="ARBA00032931"/>
    </source>
</evidence>
<proteinExistence type="inferred from homology"/>
<evidence type="ECO:0000259" key="13">
    <source>
        <dbReference type="Pfam" id="PF00586"/>
    </source>
</evidence>
<evidence type="ECO:0000256" key="7">
    <source>
        <dbReference type="ARBA" id="ARBA00022840"/>
    </source>
</evidence>
<organism evidence="15 16">
    <name type="scientific">Pontibacillus salicampi</name>
    <dbReference type="NCBI Taxonomy" id="1449801"/>
    <lineage>
        <taxon>Bacteria</taxon>
        <taxon>Bacillati</taxon>
        <taxon>Bacillota</taxon>
        <taxon>Bacilli</taxon>
        <taxon>Bacillales</taxon>
        <taxon>Bacillaceae</taxon>
        <taxon>Pontibacillus</taxon>
    </lineage>
</organism>
<dbReference type="InterPro" id="IPR004733">
    <property type="entry name" value="PurM_cligase"/>
</dbReference>
<dbReference type="InterPro" id="IPR010918">
    <property type="entry name" value="PurM-like_C_dom"/>
</dbReference>
<evidence type="ECO:0000256" key="6">
    <source>
        <dbReference type="ARBA" id="ARBA00022741"/>
    </source>
</evidence>
<keyword evidence="12" id="KW-0658">Purine biosynthesis</keyword>
<keyword evidence="12" id="KW-0963">Cytoplasm</keyword>
<name>A0ABV6LMP0_9BACI</name>
<dbReference type="SUPFAM" id="SSF55326">
    <property type="entry name" value="PurM N-terminal domain-like"/>
    <property type="match status" value="1"/>
</dbReference>
<dbReference type="EC" id="6.3.3.1" evidence="3 12"/>
<accession>A0ABV6LMP0</accession>
<comment type="caution">
    <text evidence="15">The sequence shown here is derived from an EMBL/GenBank/DDBJ whole genome shotgun (WGS) entry which is preliminary data.</text>
</comment>
<evidence type="ECO:0000256" key="12">
    <source>
        <dbReference type="HAMAP-Rule" id="MF_00741"/>
    </source>
</evidence>
<dbReference type="InterPro" id="IPR036921">
    <property type="entry name" value="PurM-like_N_sf"/>
</dbReference>
<evidence type="ECO:0000313" key="15">
    <source>
        <dbReference type="EMBL" id="MFC0523676.1"/>
    </source>
</evidence>
<dbReference type="HAMAP" id="MF_00741">
    <property type="entry name" value="AIRS"/>
    <property type="match status" value="1"/>
</dbReference>
<evidence type="ECO:0000256" key="11">
    <source>
        <dbReference type="ARBA" id="ARBA00049057"/>
    </source>
</evidence>
<sequence>MRESYKQAGVNVEAGYEAVDRMKEHVKRTHRKEVIGGLGSFGGMFDMSSLPYQEPVLISGTDGVGTKLKLAFSVDRHDTVGIDVVAMCVNDIVAQGAEPLFFQDYIACGKNDPTRIEAIVKGIADGCEQARCALIGGETAEMPGMYEEEEYDLAGFVVGAADKNDIITGQEVETGDTLIGIASSGVHSNGFSLIRKWIDTYNLDITRVDPRLDQTFDQSLGEALLTPTKIYVKAIQALKQEVSIKAISHVTGGGFDENIPRMFSGSYGARIEINSWPVLPIFTYLQHISGLGQQEMMSIFNMGIGMVIAVDPKDAKEAIRLLEEAGEAAYEIGNVTTAQGVTYA</sequence>
<dbReference type="Gene3D" id="3.90.650.10">
    <property type="entry name" value="PurM-like C-terminal domain"/>
    <property type="match status" value="1"/>
</dbReference>
<dbReference type="SUPFAM" id="SSF56042">
    <property type="entry name" value="PurM C-terminal domain-like"/>
    <property type="match status" value="1"/>
</dbReference>
<keyword evidence="5 12" id="KW-0436">Ligase</keyword>
<evidence type="ECO:0000259" key="14">
    <source>
        <dbReference type="Pfam" id="PF02769"/>
    </source>
</evidence>
<comment type="catalytic activity">
    <reaction evidence="11 12">
        <text>2-formamido-N(1)-(5-O-phospho-beta-D-ribosyl)acetamidine + ATP = 5-amino-1-(5-phospho-beta-D-ribosyl)imidazole + ADP + phosphate + H(+)</text>
        <dbReference type="Rhea" id="RHEA:23032"/>
        <dbReference type="ChEBI" id="CHEBI:15378"/>
        <dbReference type="ChEBI" id="CHEBI:30616"/>
        <dbReference type="ChEBI" id="CHEBI:43474"/>
        <dbReference type="ChEBI" id="CHEBI:137981"/>
        <dbReference type="ChEBI" id="CHEBI:147287"/>
        <dbReference type="ChEBI" id="CHEBI:456216"/>
        <dbReference type="EC" id="6.3.3.1"/>
    </reaction>
</comment>
<comment type="subcellular location">
    <subcellularLocation>
        <location evidence="12">Cytoplasm</location>
    </subcellularLocation>
</comment>
<evidence type="ECO:0000256" key="10">
    <source>
        <dbReference type="ARBA" id="ARBA00033093"/>
    </source>
</evidence>
<evidence type="ECO:0000256" key="3">
    <source>
        <dbReference type="ARBA" id="ARBA00013047"/>
    </source>
</evidence>
<evidence type="ECO:0000313" key="16">
    <source>
        <dbReference type="Proteomes" id="UP001589836"/>
    </source>
</evidence>
<dbReference type="NCBIfam" id="TIGR00878">
    <property type="entry name" value="purM"/>
    <property type="match status" value="1"/>
</dbReference>
<evidence type="ECO:0000256" key="8">
    <source>
        <dbReference type="ARBA" id="ARBA00031908"/>
    </source>
</evidence>
<evidence type="ECO:0000256" key="5">
    <source>
        <dbReference type="ARBA" id="ARBA00022598"/>
    </source>
</evidence>
<dbReference type="EMBL" id="JBHLTP010000005">
    <property type="protein sequence ID" value="MFC0523676.1"/>
    <property type="molecule type" value="Genomic_DNA"/>
</dbReference>
<feature type="domain" description="PurM-like C-terminal" evidence="14">
    <location>
        <begin position="174"/>
        <end position="341"/>
    </location>
</feature>